<dbReference type="AlphaFoldDB" id="A0AAN8URV3"/>
<feature type="domain" description="Phytocyanin" evidence="5">
    <location>
        <begin position="1"/>
        <end position="99"/>
    </location>
</feature>
<evidence type="ECO:0000259" key="5">
    <source>
        <dbReference type="PROSITE" id="PS51485"/>
    </source>
</evidence>
<keyword evidence="7" id="KW-1185">Reference proteome</keyword>
<evidence type="ECO:0000313" key="6">
    <source>
        <dbReference type="EMBL" id="KAK6919434.1"/>
    </source>
</evidence>
<dbReference type="PANTHER" id="PTHR33021:SF499">
    <property type="entry name" value="OS12G0150500 PROTEIN"/>
    <property type="match status" value="1"/>
</dbReference>
<proteinExistence type="predicted"/>
<name>A0AAN8URV3_9MAGN</name>
<evidence type="ECO:0000313" key="7">
    <source>
        <dbReference type="Proteomes" id="UP001370490"/>
    </source>
</evidence>
<gene>
    <name evidence="6" type="ORF">RJ641_015338</name>
</gene>
<dbReference type="InterPro" id="IPR039391">
    <property type="entry name" value="Phytocyanin-like"/>
</dbReference>
<feature type="region of interest" description="Disordered" evidence="3">
    <location>
        <begin position="100"/>
        <end position="184"/>
    </location>
</feature>
<feature type="compositionally biased region" description="Low complexity" evidence="3">
    <location>
        <begin position="142"/>
        <end position="166"/>
    </location>
</feature>
<feature type="signal peptide" evidence="4">
    <location>
        <begin position="1"/>
        <end position="22"/>
    </location>
</feature>
<dbReference type="EMBL" id="JBAMMX010000021">
    <property type="protein sequence ID" value="KAK6919434.1"/>
    <property type="molecule type" value="Genomic_DNA"/>
</dbReference>
<dbReference type="PROSITE" id="PS51485">
    <property type="entry name" value="PHYTOCYANIN"/>
    <property type="match status" value="1"/>
</dbReference>
<dbReference type="InterPro" id="IPR003245">
    <property type="entry name" value="Phytocyanin_dom"/>
</dbReference>
<dbReference type="InterPro" id="IPR008972">
    <property type="entry name" value="Cupredoxin"/>
</dbReference>
<keyword evidence="2" id="KW-0186">Copper</keyword>
<comment type="caution">
    <text evidence="6">The sequence shown here is derived from an EMBL/GenBank/DDBJ whole genome shotgun (WGS) entry which is preliminary data.</text>
</comment>
<evidence type="ECO:0000256" key="4">
    <source>
        <dbReference type="SAM" id="SignalP"/>
    </source>
</evidence>
<sequence>MAMQRALTNIAIAAMIIEVAVATTYKVGGQTEGFQYTSFHDVVEVIKADYDSCLISTPIATYTSGSTIIALSTPGKRYFICGTPGHCVQGMKVEIDTLAASSPPLTSPSSPPPSAASSPPPTVSPISPTPIEAPSSTPPNSPKSSSSQSPSSLSSSPPASTPAAESPKVHGPAPKTTHSLATRGFHANLAVATAAVM</sequence>
<feature type="non-terminal residue" evidence="6">
    <location>
        <position position="197"/>
    </location>
</feature>
<dbReference type="Gene3D" id="2.60.40.420">
    <property type="entry name" value="Cupredoxins - blue copper proteins"/>
    <property type="match status" value="1"/>
</dbReference>
<feature type="compositionally biased region" description="Pro residues" evidence="3">
    <location>
        <begin position="105"/>
        <end position="123"/>
    </location>
</feature>
<feature type="chain" id="PRO_5042917814" evidence="4">
    <location>
        <begin position="23"/>
        <end position="197"/>
    </location>
</feature>
<dbReference type="GO" id="GO:0046872">
    <property type="term" value="F:metal ion binding"/>
    <property type="evidence" value="ECO:0007669"/>
    <property type="project" value="UniProtKB-KW"/>
</dbReference>
<feature type="compositionally biased region" description="Low complexity" evidence="3">
    <location>
        <begin position="124"/>
        <end position="135"/>
    </location>
</feature>
<evidence type="ECO:0000256" key="2">
    <source>
        <dbReference type="ARBA" id="ARBA00023008"/>
    </source>
</evidence>
<keyword evidence="1" id="KW-0479">Metal-binding</keyword>
<evidence type="ECO:0000256" key="1">
    <source>
        <dbReference type="ARBA" id="ARBA00022723"/>
    </source>
</evidence>
<evidence type="ECO:0000256" key="3">
    <source>
        <dbReference type="SAM" id="MobiDB-lite"/>
    </source>
</evidence>
<dbReference type="PANTHER" id="PTHR33021">
    <property type="entry name" value="BLUE COPPER PROTEIN"/>
    <property type="match status" value="1"/>
</dbReference>
<dbReference type="SUPFAM" id="SSF49503">
    <property type="entry name" value="Cupredoxins"/>
    <property type="match status" value="1"/>
</dbReference>
<dbReference type="PROSITE" id="PS00196">
    <property type="entry name" value="COPPER_BLUE"/>
    <property type="match status" value="1"/>
</dbReference>
<reference evidence="6 7" key="1">
    <citation type="submission" date="2023-12" db="EMBL/GenBank/DDBJ databases">
        <title>A high-quality genome assembly for Dillenia turbinata (Dilleniales).</title>
        <authorList>
            <person name="Chanderbali A."/>
        </authorList>
    </citation>
    <scope>NUCLEOTIDE SEQUENCE [LARGE SCALE GENOMIC DNA]</scope>
    <source>
        <strain evidence="6">LSX21</strain>
        <tissue evidence="6">Leaf</tissue>
    </source>
</reference>
<dbReference type="GO" id="GO:0009055">
    <property type="term" value="F:electron transfer activity"/>
    <property type="evidence" value="ECO:0007669"/>
    <property type="project" value="InterPro"/>
</dbReference>
<dbReference type="InterPro" id="IPR028871">
    <property type="entry name" value="BlueCu_1_BS"/>
</dbReference>
<dbReference type="Pfam" id="PF02298">
    <property type="entry name" value="Cu_bind_like"/>
    <property type="match status" value="1"/>
</dbReference>
<organism evidence="6 7">
    <name type="scientific">Dillenia turbinata</name>
    <dbReference type="NCBI Taxonomy" id="194707"/>
    <lineage>
        <taxon>Eukaryota</taxon>
        <taxon>Viridiplantae</taxon>
        <taxon>Streptophyta</taxon>
        <taxon>Embryophyta</taxon>
        <taxon>Tracheophyta</taxon>
        <taxon>Spermatophyta</taxon>
        <taxon>Magnoliopsida</taxon>
        <taxon>eudicotyledons</taxon>
        <taxon>Gunneridae</taxon>
        <taxon>Pentapetalae</taxon>
        <taxon>Dilleniales</taxon>
        <taxon>Dilleniaceae</taxon>
        <taxon>Dillenia</taxon>
    </lineage>
</organism>
<dbReference type="CDD" id="cd04216">
    <property type="entry name" value="Phytocyanin"/>
    <property type="match status" value="1"/>
</dbReference>
<dbReference type="Proteomes" id="UP001370490">
    <property type="component" value="Unassembled WGS sequence"/>
</dbReference>
<dbReference type="GO" id="GO:0005886">
    <property type="term" value="C:plasma membrane"/>
    <property type="evidence" value="ECO:0007669"/>
    <property type="project" value="TreeGrafter"/>
</dbReference>
<keyword evidence="4" id="KW-0732">Signal</keyword>
<accession>A0AAN8URV3</accession>
<protein>
    <submittedName>
        <fullName evidence="6">Phytocyanin domain</fullName>
    </submittedName>
</protein>